<evidence type="ECO:0000256" key="1">
    <source>
        <dbReference type="SAM" id="Phobius"/>
    </source>
</evidence>
<evidence type="ECO:0000313" key="2">
    <source>
        <dbReference type="EMBL" id="GAH08732.1"/>
    </source>
</evidence>
<gene>
    <name evidence="2" type="ORF">S01H4_53839</name>
</gene>
<accession>X1CLV6</accession>
<reference evidence="2" key="1">
    <citation type="journal article" date="2014" name="Front. Microbiol.">
        <title>High frequency of phylogenetically diverse reductive dehalogenase-homologous genes in deep subseafloor sedimentary metagenomes.</title>
        <authorList>
            <person name="Kawai M."/>
            <person name="Futagami T."/>
            <person name="Toyoda A."/>
            <person name="Takaki Y."/>
            <person name="Nishi S."/>
            <person name="Hori S."/>
            <person name="Arai W."/>
            <person name="Tsubouchi T."/>
            <person name="Morono Y."/>
            <person name="Uchiyama I."/>
            <person name="Ito T."/>
            <person name="Fujiyama A."/>
            <person name="Inagaki F."/>
            <person name="Takami H."/>
        </authorList>
    </citation>
    <scope>NUCLEOTIDE SEQUENCE</scope>
    <source>
        <strain evidence="2">Expedition CK06-06</strain>
    </source>
</reference>
<feature type="transmembrane region" description="Helical" evidence="1">
    <location>
        <begin position="42"/>
        <end position="63"/>
    </location>
</feature>
<protein>
    <submittedName>
        <fullName evidence="2">Uncharacterized protein</fullName>
    </submittedName>
</protein>
<dbReference type="AlphaFoldDB" id="X1CLV6"/>
<name>X1CLV6_9ZZZZ</name>
<organism evidence="2">
    <name type="scientific">marine sediment metagenome</name>
    <dbReference type="NCBI Taxonomy" id="412755"/>
    <lineage>
        <taxon>unclassified sequences</taxon>
        <taxon>metagenomes</taxon>
        <taxon>ecological metagenomes</taxon>
    </lineage>
</organism>
<dbReference type="EMBL" id="BART01030922">
    <property type="protein sequence ID" value="GAH08732.1"/>
    <property type="molecule type" value="Genomic_DNA"/>
</dbReference>
<keyword evidence="1" id="KW-0472">Membrane</keyword>
<comment type="caution">
    <text evidence="2">The sequence shown here is derived from an EMBL/GenBank/DDBJ whole genome shotgun (WGS) entry which is preliminary data.</text>
</comment>
<proteinExistence type="predicted"/>
<keyword evidence="1" id="KW-0812">Transmembrane</keyword>
<sequence length="68" mass="7891">MVEAFKVFQFARYTYALASLSASSDEDGFKAAFPNVFYSEVYIDWSIVSYLYPTLGNVVYLLFYDLSW</sequence>
<keyword evidence="1" id="KW-1133">Transmembrane helix</keyword>